<keyword evidence="2" id="KW-1185">Reference proteome</keyword>
<evidence type="ECO:0000313" key="1">
    <source>
        <dbReference type="EMBL" id="MET2827347.1"/>
    </source>
</evidence>
<sequence length="124" mass="13424">MVQVGDIVVLGTGLRYAVLEFLGNASGGQDVRLIRRNADGTYSSFQKSAEFLVPAETPVFEPGDEVTIDGFKGTYMSREADGDVARVMLEPRRRQLSGGGFVQIEAGIARASFALLVLQNRKVT</sequence>
<organism evidence="1 2">
    <name type="scientific">Mesorhizobium shangrilense</name>
    <dbReference type="NCBI Taxonomy" id="460060"/>
    <lineage>
        <taxon>Bacteria</taxon>
        <taxon>Pseudomonadati</taxon>
        <taxon>Pseudomonadota</taxon>
        <taxon>Alphaproteobacteria</taxon>
        <taxon>Hyphomicrobiales</taxon>
        <taxon>Phyllobacteriaceae</taxon>
        <taxon>Mesorhizobium</taxon>
    </lineage>
</organism>
<name>A0ABV2DBF6_9HYPH</name>
<accession>A0ABV2DBF6</accession>
<comment type="caution">
    <text evidence="1">The sequence shown here is derived from an EMBL/GenBank/DDBJ whole genome shotgun (WGS) entry which is preliminary data.</text>
</comment>
<reference evidence="1 2" key="1">
    <citation type="submission" date="2024-06" db="EMBL/GenBank/DDBJ databases">
        <authorList>
            <person name="Kim D.-U."/>
        </authorList>
    </citation>
    <scope>NUCLEOTIDE SEQUENCE [LARGE SCALE GENOMIC DNA]</scope>
    <source>
        <strain evidence="1 2">KACC15460</strain>
    </source>
</reference>
<gene>
    <name evidence="1" type="ORF">ABVQ20_10215</name>
</gene>
<evidence type="ECO:0000313" key="2">
    <source>
        <dbReference type="Proteomes" id="UP001548832"/>
    </source>
</evidence>
<dbReference type="Proteomes" id="UP001548832">
    <property type="component" value="Unassembled WGS sequence"/>
</dbReference>
<protein>
    <submittedName>
        <fullName evidence="1">Uncharacterized protein</fullName>
    </submittedName>
</protein>
<dbReference type="EMBL" id="JBEWSZ010000001">
    <property type="protein sequence ID" value="MET2827347.1"/>
    <property type="molecule type" value="Genomic_DNA"/>
</dbReference>
<proteinExistence type="predicted"/>
<dbReference type="RefSeq" id="WP_354459377.1">
    <property type="nucleotide sequence ID" value="NZ_JBEWSZ010000001.1"/>
</dbReference>